<keyword evidence="1" id="KW-0418">Kinase</keyword>
<dbReference type="AlphaFoldDB" id="A0A1G4ARW1"/>
<dbReference type="InterPro" id="IPR018193">
    <property type="entry name" value="Glyc_kinase_flavodox-like_fold"/>
</dbReference>
<accession>A0A1G4ARW1</accession>
<dbReference type="Proteomes" id="UP000176998">
    <property type="component" value="Unassembled WGS sequence"/>
</dbReference>
<reference evidence="1 2" key="1">
    <citation type="submission" date="2016-09" db="EMBL/GenBank/DDBJ databases">
        <authorList>
            <person name="Capua I."/>
            <person name="De Benedictis P."/>
            <person name="Joannis T."/>
            <person name="Lombin L.H."/>
            <person name="Cattoli G."/>
        </authorList>
    </citation>
    <scope>NUCLEOTIDE SEQUENCE [LARGE SCALE GENOMIC DNA]</scope>
    <source>
        <strain evidence="1 2">IMI 309357</strain>
    </source>
</reference>
<dbReference type="PANTHER" id="PTHR21599:SF0">
    <property type="entry name" value="GLYCERATE KINASE"/>
    <property type="match status" value="1"/>
</dbReference>
<dbReference type="InterPro" id="IPR004381">
    <property type="entry name" value="Glycerate_kinase"/>
</dbReference>
<dbReference type="SUPFAM" id="SSF110738">
    <property type="entry name" value="Glycerate kinase I"/>
    <property type="match status" value="1"/>
</dbReference>
<sequence length="146" mass="15482">MSKTAAIEMAAVAGLSLILTHLRDPGRTSNFEIGELLATTLSAGEKLIAVGYGDSDTCDGVARMLQTLGAQLVDEDGHSLPIAAGGKSLLRLRNIDLGSINKRVKDVTINVAVNWYNMLPGSDGVARVFAVQSAPVLCRWSGFLQR</sequence>
<dbReference type="EMBL" id="MJBS01000168">
    <property type="protein sequence ID" value="OHE91846.1"/>
    <property type="molecule type" value="Genomic_DNA"/>
</dbReference>
<dbReference type="RefSeq" id="XP_022469018.1">
    <property type="nucleotide sequence ID" value="XM_022624472.1"/>
</dbReference>
<evidence type="ECO:0000313" key="2">
    <source>
        <dbReference type="Proteomes" id="UP000176998"/>
    </source>
</evidence>
<dbReference type="STRING" id="1209926.A0A1G4ARW1"/>
<dbReference type="OrthoDB" id="10262596at2759"/>
<gene>
    <name evidence="1" type="ORF">CORC01_12854</name>
</gene>
<dbReference type="GO" id="GO:0008887">
    <property type="term" value="F:glycerate kinase activity"/>
    <property type="evidence" value="ECO:0007669"/>
    <property type="project" value="InterPro"/>
</dbReference>
<evidence type="ECO:0000313" key="1">
    <source>
        <dbReference type="EMBL" id="OHE91846.1"/>
    </source>
</evidence>
<protein>
    <submittedName>
        <fullName evidence="1">Glycerate kinase</fullName>
    </submittedName>
</protein>
<name>A0A1G4ARW1_9PEZI</name>
<dbReference type="InterPro" id="IPR036129">
    <property type="entry name" value="Glycerate_kinase_sf"/>
</dbReference>
<organism evidence="1 2">
    <name type="scientific">Colletotrichum orchidophilum</name>
    <dbReference type="NCBI Taxonomy" id="1209926"/>
    <lineage>
        <taxon>Eukaryota</taxon>
        <taxon>Fungi</taxon>
        <taxon>Dikarya</taxon>
        <taxon>Ascomycota</taxon>
        <taxon>Pezizomycotina</taxon>
        <taxon>Sordariomycetes</taxon>
        <taxon>Hypocreomycetidae</taxon>
        <taxon>Glomerellales</taxon>
        <taxon>Glomerellaceae</taxon>
        <taxon>Colletotrichum</taxon>
    </lineage>
</organism>
<comment type="caution">
    <text evidence="1">The sequence shown here is derived from an EMBL/GenBank/DDBJ whole genome shotgun (WGS) entry which is preliminary data.</text>
</comment>
<keyword evidence="1" id="KW-0808">Transferase</keyword>
<dbReference type="Pfam" id="PF02595">
    <property type="entry name" value="Gly_kinase"/>
    <property type="match status" value="1"/>
</dbReference>
<dbReference type="GO" id="GO:0031388">
    <property type="term" value="P:organic acid phosphorylation"/>
    <property type="evidence" value="ECO:0007669"/>
    <property type="project" value="InterPro"/>
</dbReference>
<dbReference type="GeneID" id="34565982"/>
<keyword evidence="2" id="KW-1185">Reference proteome</keyword>
<dbReference type="Gene3D" id="3.90.1510.10">
    <property type="entry name" value="Glycerate kinase, domain 2"/>
    <property type="match status" value="1"/>
</dbReference>
<dbReference type="PANTHER" id="PTHR21599">
    <property type="entry name" value="GLYCERATE KINASE"/>
    <property type="match status" value="1"/>
</dbReference>
<proteinExistence type="predicted"/>